<dbReference type="AlphaFoldDB" id="A0A914CEM1"/>
<dbReference type="GO" id="GO:0097431">
    <property type="term" value="C:mitotic spindle pole"/>
    <property type="evidence" value="ECO:0007669"/>
    <property type="project" value="TreeGrafter"/>
</dbReference>
<reference evidence="10" key="1">
    <citation type="submission" date="2022-11" db="UniProtKB">
        <authorList>
            <consortium name="WormBaseParasite"/>
        </authorList>
    </citation>
    <scope>IDENTIFICATION</scope>
</reference>
<organism evidence="9 10">
    <name type="scientific">Acrobeloides nanus</name>
    <dbReference type="NCBI Taxonomy" id="290746"/>
    <lineage>
        <taxon>Eukaryota</taxon>
        <taxon>Metazoa</taxon>
        <taxon>Ecdysozoa</taxon>
        <taxon>Nematoda</taxon>
        <taxon>Chromadorea</taxon>
        <taxon>Rhabditida</taxon>
        <taxon>Tylenchina</taxon>
        <taxon>Cephalobomorpha</taxon>
        <taxon>Cephaloboidea</taxon>
        <taxon>Cephalobidae</taxon>
        <taxon>Acrobeloides</taxon>
    </lineage>
</organism>
<dbReference type="Gene3D" id="3.30.450.70">
    <property type="match status" value="1"/>
</dbReference>
<dbReference type="GO" id="GO:0008017">
    <property type="term" value="F:microtubule binding"/>
    <property type="evidence" value="ECO:0007669"/>
    <property type="project" value="TreeGrafter"/>
</dbReference>
<evidence type="ECO:0000256" key="7">
    <source>
        <dbReference type="ARBA" id="ARBA00039966"/>
    </source>
</evidence>
<dbReference type="GO" id="GO:0005876">
    <property type="term" value="C:spindle microtubule"/>
    <property type="evidence" value="ECO:0007669"/>
    <property type="project" value="TreeGrafter"/>
</dbReference>
<evidence type="ECO:0000313" key="9">
    <source>
        <dbReference type="Proteomes" id="UP000887540"/>
    </source>
</evidence>
<dbReference type="InterPro" id="IPR049039">
    <property type="entry name" value="RMD1-3_a_helical_rpt"/>
</dbReference>
<dbReference type="Pfam" id="PF21033">
    <property type="entry name" value="RMD1-3"/>
    <property type="match status" value="1"/>
</dbReference>
<sequence>MALCVALFGKDNSLFSFKCDSKEVYRENELQMFVHCSLDIIDEKWRISNKTQELYLEILNSKHLCYSDNKVQRCPSVVVPSAVVIFDNSSYFFQKNFVMKSSFFRFASNFNAFLLRSSPRIFFRPFHQAWVKHQKQVLISGGGGTMLAWTLFGKSDKEESKTATEPAYKLSLPPDVQAADTHYKYYALDSCYRLLAKYEDKNEEPEILWRLARVIHDLGKNETDPEKRKQKIYKSLKLVEKALQNEGPSGNWAAHKWYAIILNAVGEIEGTKSLIKKANEIKTHLERALELNPYDATTWHVLGVWHFSAADLPGYKRAVAKAIFGAPPTSTYEEALHIFEKAEELDPGFYKANLYYMGETLERLGRKEEAKQCFIRAFAVPMYSKDDYDTHVKVGDKLKTVYKIDDDKLPVGNAAVLNYNKEDEAKNKKSQN</sequence>
<keyword evidence="6" id="KW-0206">Cytoskeleton</keyword>
<dbReference type="Proteomes" id="UP000887540">
    <property type="component" value="Unplaced"/>
</dbReference>
<keyword evidence="9" id="KW-1185">Reference proteome</keyword>
<comment type="subunit">
    <text evidence="2">Interacts with microtubules.</text>
</comment>
<dbReference type="InterPro" id="IPR011990">
    <property type="entry name" value="TPR-like_helical_dom_sf"/>
</dbReference>
<evidence type="ECO:0000313" key="10">
    <source>
        <dbReference type="WBParaSite" id="ACRNAN_Path_98.g357.t1"/>
    </source>
</evidence>
<comment type="subcellular location">
    <subcellularLocation>
        <location evidence="1">Cytoplasm</location>
        <location evidence="1">Cytoskeleton</location>
    </subcellularLocation>
</comment>
<proteinExistence type="predicted"/>
<dbReference type="GO" id="GO:0005739">
    <property type="term" value="C:mitochondrion"/>
    <property type="evidence" value="ECO:0007669"/>
    <property type="project" value="TreeGrafter"/>
</dbReference>
<dbReference type="PANTHER" id="PTHR16056:SF16">
    <property type="entry name" value="REGULATOR OF MICROTUBULE DYNAMICS PROTEIN 1"/>
    <property type="match status" value="1"/>
</dbReference>
<keyword evidence="5" id="KW-0802">TPR repeat</keyword>
<dbReference type="SUPFAM" id="SSF48452">
    <property type="entry name" value="TPR-like"/>
    <property type="match status" value="1"/>
</dbReference>
<name>A0A914CEM1_9BILA</name>
<evidence type="ECO:0000256" key="6">
    <source>
        <dbReference type="ARBA" id="ARBA00023212"/>
    </source>
</evidence>
<evidence type="ECO:0000256" key="1">
    <source>
        <dbReference type="ARBA" id="ARBA00004245"/>
    </source>
</evidence>
<dbReference type="Gene3D" id="1.25.40.10">
    <property type="entry name" value="Tetratricopeptide repeat domain"/>
    <property type="match status" value="1"/>
</dbReference>
<dbReference type="WBParaSite" id="ACRNAN_Path_98.g357.t1">
    <property type="protein sequence ID" value="ACRNAN_Path_98.g357.t1"/>
    <property type="gene ID" value="ACRNAN_Path_98.g357"/>
</dbReference>
<evidence type="ECO:0000256" key="5">
    <source>
        <dbReference type="ARBA" id="ARBA00022803"/>
    </source>
</evidence>
<evidence type="ECO:0000256" key="4">
    <source>
        <dbReference type="ARBA" id="ARBA00022737"/>
    </source>
</evidence>
<protein>
    <recommendedName>
        <fullName evidence="7">Regulator of microtubule dynamics protein 1</fullName>
    </recommendedName>
    <alternativeName>
        <fullName evidence="8">Protein FAM82B</fullName>
    </alternativeName>
</protein>
<dbReference type="PANTHER" id="PTHR16056">
    <property type="entry name" value="REGULATOR OF MICROTUBULE DYNAMICS PROTEIN"/>
    <property type="match status" value="1"/>
</dbReference>
<keyword evidence="3" id="KW-0963">Cytoplasm</keyword>
<evidence type="ECO:0000256" key="8">
    <source>
        <dbReference type="ARBA" id="ARBA00041958"/>
    </source>
</evidence>
<keyword evidence="4" id="KW-0677">Repeat</keyword>
<evidence type="ECO:0000256" key="2">
    <source>
        <dbReference type="ARBA" id="ARBA00011375"/>
    </source>
</evidence>
<evidence type="ECO:0000256" key="3">
    <source>
        <dbReference type="ARBA" id="ARBA00022490"/>
    </source>
</evidence>
<accession>A0A914CEM1</accession>